<evidence type="ECO:0000313" key="2">
    <source>
        <dbReference type="EMBL" id="TFW32434.1"/>
    </source>
</evidence>
<proteinExistence type="predicted"/>
<reference evidence="2 3" key="1">
    <citation type="submission" date="2019-03" db="EMBL/GenBank/DDBJ databases">
        <title>Draft genome of Massilia hortus sp. nov., a novel bacterial species of the Oxalobacteraceae family.</title>
        <authorList>
            <person name="Peta V."/>
            <person name="Raths R."/>
            <person name="Bucking H."/>
        </authorList>
    </citation>
    <scope>NUCLEOTIDE SEQUENCE [LARGE SCALE GENOMIC DNA]</scope>
    <source>
        <strain evidence="2 3">ONC3</strain>
    </source>
</reference>
<protein>
    <submittedName>
        <fullName evidence="2">SgcJ/EcaC family oxidoreductase</fullName>
    </submittedName>
</protein>
<evidence type="ECO:0000259" key="1">
    <source>
        <dbReference type="Pfam" id="PF14534"/>
    </source>
</evidence>
<feature type="domain" description="DUF4440" evidence="1">
    <location>
        <begin position="8"/>
        <end position="119"/>
    </location>
</feature>
<name>A0A4Y9T4A9_9BURK</name>
<dbReference type="InterPro" id="IPR027843">
    <property type="entry name" value="DUF4440"/>
</dbReference>
<comment type="caution">
    <text evidence="2">The sequence shown here is derived from an EMBL/GenBank/DDBJ whole genome shotgun (WGS) entry which is preliminary data.</text>
</comment>
<dbReference type="OrthoDB" id="213636at2"/>
<dbReference type="Proteomes" id="UP000297258">
    <property type="component" value="Unassembled WGS sequence"/>
</dbReference>
<dbReference type="SUPFAM" id="SSF54427">
    <property type="entry name" value="NTF2-like"/>
    <property type="match status" value="1"/>
</dbReference>
<gene>
    <name evidence="2" type="ORF">E4O92_09610</name>
</gene>
<dbReference type="EMBL" id="SPUM01000057">
    <property type="protein sequence ID" value="TFW32434.1"/>
    <property type="molecule type" value="Genomic_DNA"/>
</dbReference>
<sequence>MSNDEQEIRNLVQTWLRATREGDVDTIMSLMTPDVVFLMPGAPPMIGRAAYGDALRTVLGKHVIDASSQIDEVVVSGDLAYTRARLKITVTTKHEGTPTLKEGHTLSIMRRCDDGKWRLARDANLIAPGG</sequence>
<dbReference type="NCBIfam" id="TIGR02246">
    <property type="entry name" value="SgcJ/EcaC family oxidoreductase"/>
    <property type="match status" value="1"/>
</dbReference>
<evidence type="ECO:0000313" key="3">
    <source>
        <dbReference type="Proteomes" id="UP000297258"/>
    </source>
</evidence>
<accession>A0A4Y9T4A9</accession>
<dbReference type="InterPro" id="IPR011944">
    <property type="entry name" value="Steroid_delta5-4_isomerase"/>
</dbReference>
<dbReference type="RefSeq" id="WP_135189544.1">
    <property type="nucleotide sequence ID" value="NZ_SPUM01000057.1"/>
</dbReference>
<keyword evidence="3" id="KW-1185">Reference proteome</keyword>
<dbReference type="AlphaFoldDB" id="A0A4Y9T4A9"/>
<dbReference type="Gene3D" id="3.10.450.50">
    <property type="match status" value="1"/>
</dbReference>
<dbReference type="InterPro" id="IPR032710">
    <property type="entry name" value="NTF2-like_dom_sf"/>
</dbReference>
<organism evidence="2 3">
    <name type="scientific">Massilia horti</name>
    <dbReference type="NCBI Taxonomy" id="2562153"/>
    <lineage>
        <taxon>Bacteria</taxon>
        <taxon>Pseudomonadati</taxon>
        <taxon>Pseudomonadota</taxon>
        <taxon>Betaproteobacteria</taxon>
        <taxon>Burkholderiales</taxon>
        <taxon>Oxalobacteraceae</taxon>
        <taxon>Telluria group</taxon>
        <taxon>Massilia</taxon>
    </lineage>
</organism>
<dbReference type="Pfam" id="PF14534">
    <property type="entry name" value="DUF4440"/>
    <property type="match status" value="1"/>
</dbReference>